<dbReference type="GO" id="GO:0004674">
    <property type="term" value="F:protein serine/threonine kinase activity"/>
    <property type="evidence" value="ECO:0007669"/>
    <property type="project" value="UniProtKB-EC"/>
</dbReference>
<dbReference type="InterPro" id="IPR013210">
    <property type="entry name" value="LRR_N_plant-typ"/>
</dbReference>
<evidence type="ECO:0000256" key="10">
    <source>
        <dbReference type="ARBA" id="ARBA00022729"/>
    </source>
</evidence>
<keyword evidence="5" id="KW-0134">Cell wall</keyword>
<keyword evidence="6" id="KW-0597">Phosphoprotein</keyword>
<dbReference type="PROSITE" id="PS50011">
    <property type="entry name" value="PROTEIN_KINASE_DOM"/>
    <property type="match status" value="1"/>
</dbReference>
<evidence type="ECO:0000256" key="16">
    <source>
        <dbReference type="ARBA" id="ARBA00023136"/>
    </source>
</evidence>
<evidence type="ECO:0000256" key="4">
    <source>
        <dbReference type="ARBA" id="ARBA00012513"/>
    </source>
</evidence>
<dbReference type="Gene3D" id="3.30.200.20">
    <property type="entry name" value="Phosphorylase Kinase, domain 1"/>
    <property type="match status" value="1"/>
</dbReference>
<comment type="similarity">
    <text evidence="3">Belongs to the protein kinase superfamily. Ser/Thr protein kinase family.</text>
</comment>
<keyword evidence="9 23" id="KW-0812">Transmembrane</keyword>
<sequence>MGAHVARPARPTTSTLILALVFVLLWLMVVSFAAPPSQPSPAVDALLKFKSSLRNNMPLTSWDASVEPCNWNQGNWIGVLCHNNTIWGLQLENFGLTGTIDIDALVSIDTIRSLSFMNNKFDGSLPEFRRLGKLKALYLSNNRFGGEIPETIFQDMGSLKRLYLANNEFTGNIPTSLTALSKLTVLKLEGNQFTGQIPDFKQKDLKTLNLASNELEGPIPASLSNLNPNSFSEPVWTASKSMSNPPSPTDVKKSKSHAWKIVLIVVIIVVVLAALALALFLFHKKKKHEAALTPSTSVAAATFNAEQVQHQAPPRPQHSSSRTRRADHAKLSFLRDDIEKFDLQDMLRASAEVLGSGTFGASYKAVVLRGQAVVVKRYRHMNNVGREEFHEHMRRLGRLSHPNLLPLMAYYYRKEEKLLVSEFVEHGSLASHIHGNHSLEEQGLDWQTRLKIIKGVAKGMAYLYNELPIMVPHGHLKSSNVLLDNSMEPLLTDYALRPVINPEHAHSLMIAYKSPEYTLRGQTTIKTDIWSFGILILEILTGKFPENYLLQGYDRNANLAAWVNKMVKEKRTGEVFDKEMTGTKNSKSEMINLLKIGLSCCEEDADRRLDIKEVVEKIEELKEGNPEEDYYGSEANTFSVRGNDEDFSFALDR</sequence>
<dbReference type="InterPro" id="IPR000719">
    <property type="entry name" value="Prot_kinase_dom"/>
</dbReference>
<keyword evidence="14" id="KW-0067">ATP-binding</keyword>
<feature type="domain" description="Protein kinase" evidence="25">
    <location>
        <begin position="348"/>
        <end position="621"/>
    </location>
</feature>
<evidence type="ECO:0000256" key="14">
    <source>
        <dbReference type="ARBA" id="ARBA00022840"/>
    </source>
</evidence>
<dbReference type="SUPFAM" id="SSF56112">
    <property type="entry name" value="Protein kinase-like (PK-like)"/>
    <property type="match status" value="1"/>
</dbReference>
<dbReference type="AlphaFoldDB" id="A0AAV8TWG0"/>
<dbReference type="Pfam" id="PF07714">
    <property type="entry name" value="PK_Tyr_Ser-Thr"/>
    <property type="match status" value="1"/>
</dbReference>
<evidence type="ECO:0000256" key="20">
    <source>
        <dbReference type="ARBA" id="ARBA00047899"/>
    </source>
</evidence>
<comment type="similarity">
    <text evidence="19">Belongs to the polygalacturonase-inhibiting protein family.</text>
</comment>
<evidence type="ECO:0000256" key="1">
    <source>
        <dbReference type="ARBA" id="ARBA00004167"/>
    </source>
</evidence>
<keyword evidence="13" id="KW-0418">Kinase</keyword>
<comment type="caution">
    <text evidence="26">The sequence shown here is derived from an EMBL/GenBank/DDBJ whole genome shotgun (WGS) entry which is preliminary data.</text>
</comment>
<dbReference type="GO" id="GO:0005524">
    <property type="term" value="F:ATP binding"/>
    <property type="evidence" value="ECO:0007669"/>
    <property type="project" value="UniProtKB-KW"/>
</dbReference>
<dbReference type="InterPro" id="IPR001611">
    <property type="entry name" value="Leu-rich_rpt"/>
</dbReference>
<accession>A0AAV8TWG0</accession>
<feature type="region of interest" description="Disordered" evidence="22">
    <location>
        <begin position="307"/>
        <end position="326"/>
    </location>
</feature>
<keyword evidence="8" id="KW-0808">Transferase</keyword>
<evidence type="ECO:0000256" key="21">
    <source>
        <dbReference type="ARBA" id="ARBA00048679"/>
    </source>
</evidence>
<comment type="catalytic activity">
    <reaction evidence="21">
        <text>L-seryl-[protein] + ATP = O-phospho-L-seryl-[protein] + ADP + H(+)</text>
        <dbReference type="Rhea" id="RHEA:17989"/>
        <dbReference type="Rhea" id="RHEA-COMP:9863"/>
        <dbReference type="Rhea" id="RHEA-COMP:11604"/>
        <dbReference type="ChEBI" id="CHEBI:15378"/>
        <dbReference type="ChEBI" id="CHEBI:29999"/>
        <dbReference type="ChEBI" id="CHEBI:30616"/>
        <dbReference type="ChEBI" id="CHEBI:83421"/>
        <dbReference type="ChEBI" id="CHEBI:456216"/>
        <dbReference type="EC" id="2.7.11.1"/>
    </reaction>
</comment>
<dbReference type="EMBL" id="JAIWQS010000003">
    <property type="protein sequence ID" value="KAJ8770851.1"/>
    <property type="molecule type" value="Genomic_DNA"/>
</dbReference>
<dbReference type="Pfam" id="PF00560">
    <property type="entry name" value="LRR_1"/>
    <property type="match status" value="1"/>
</dbReference>
<dbReference type="GO" id="GO:0016020">
    <property type="term" value="C:membrane"/>
    <property type="evidence" value="ECO:0007669"/>
    <property type="project" value="UniProtKB-SubCell"/>
</dbReference>
<dbReference type="Gene3D" id="3.80.10.10">
    <property type="entry name" value="Ribonuclease Inhibitor"/>
    <property type="match status" value="1"/>
</dbReference>
<dbReference type="InterPro" id="IPR032675">
    <property type="entry name" value="LRR_dom_sf"/>
</dbReference>
<keyword evidence="18" id="KW-0325">Glycoprotein</keyword>
<evidence type="ECO:0000256" key="23">
    <source>
        <dbReference type="SAM" id="Phobius"/>
    </source>
</evidence>
<evidence type="ECO:0000256" key="18">
    <source>
        <dbReference type="ARBA" id="ARBA00023180"/>
    </source>
</evidence>
<keyword evidence="5" id="KW-0964">Secreted</keyword>
<dbReference type="Pfam" id="PF13855">
    <property type="entry name" value="LRR_8"/>
    <property type="match status" value="1"/>
</dbReference>
<dbReference type="Gene3D" id="1.10.510.10">
    <property type="entry name" value="Transferase(Phosphotransferase) domain 1"/>
    <property type="match status" value="1"/>
</dbReference>
<dbReference type="Proteomes" id="UP001159364">
    <property type="component" value="Linkage Group LG03"/>
</dbReference>
<evidence type="ECO:0000313" key="26">
    <source>
        <dbReference type="EMBL" id="KAJ8770851.1"/>
    </source>
</evidence>
<evidence type="ECO:0000256" key="2">
    <source>
        <dbReference type="ARBA" id="ARBA00004191"/>
    </source>
</evidence>
<keyword evidence="7" id="KW-0433">Leucine-rich repeat</keyword>
<feature type="signal peptide" evidence="24">
    <location>
        <begin position="1"/>
        <end position="33"/>
    </location>
</feature>
<evidence type="ECO:0000256" key="7">
    <source>
        <dbReference type="ARBA" id="ARBA00022614"/>
    </source>
</evidence>
<evidence type="ECO:0000259" key="25">
    <source>
        <dbReference type="PROSITE" id="PS50011"/>
    </source>
</evidence>
<evidence type="ECO:0000256" key="19">
    <source>
        <dbReference type="ARBA" id="ARBA00038043"/>
    </source>
</evidence>
<evidence type="ECO:0000313" key="27">
    <source>
        <dbReference type="Proteomes" id="UP001159364"/>
    </source>
</evidence>
<evidence type="ECO:0000256" key="17">
    <source>
        <dbReference type="ARBA" id="ARBA00023170"/>
    </source>
</evidence>
<dbReference type="FunFam" id="3.30.200.20:FF:000307">
    <property type="entry name" value="pollen receptor-like kinase 1"/>
    <property type="match status" value="1"/>
</dbReference>
<evidence type="ECO:0000256" key="13">
    <source>
        <dbReference type="ARBA" id="ARBA00022777"/>
    </source>
</evidence>
<dbReference type="FunFam" id="1.10.510.10:FF:000480">
    <property type="entry name" value="Pollen receptor-like kinase 1"/>
    <property type="match status" value="1"/>
</dbReference>
<protein>
    <recommendedName>
        <fullName evidence="4">non-specific serine/threonine protein kinase</fullName>
        <ecNumber evidence="4">2.7.11.1</ecNumber>
    </recommendedName>
</protein>
<comment type="catalytic activity">
    <reaction evidence="20">
        <text>L-threonyl-[protein] + ATP = O-phospho-L-threonyl-[protein] + ADP + H(+)</text>
        <dbReference type="Rhea" id="RHEA:46608"/>
        <dbReference type="Rhea" id="RHEA-COMP:11060"/>
        <dbReference type="Rhea" id="RHEA-COMP:11605"/>
        <dbReference type="ChEBI" id="CHEBI:15378"/>
        <dbReference type="ChEBI" id="CHEBI:30013"/>
        <dbReference type="ChEBI" id="CHEBI:30616"/>
        <dbReference type="ChEBI" id="CHEBI:61977"/>
        <dbReference type="ChEBI" id="CHEBI:456216"/>
        <dbReference type="EC" id="2.7.11.1"/>
    </reaction>
</comment>
<dbReference type="EC" id="2.7.11.1" evidence="4"/>
<feature type="chain" id="PRO_5043877402" description="non-specific serine/threonine protein kinase" evidence="24">
    <location>
        <begin position="34"/>
        <end position="653"/>
    </location>
</feature>
<evidence type="ECO:0000256" key="6">
    <source>
        <dbReference type="ARBA" id="ARBA00022553"/>
    </source>
</evidence>
<evidence type="ECO:0000256" key="22">
    <source>
        <dbReference type="SAM" id="MobiDB-lite"/>
    </source>
</evidence>
<evidence type="ECO:0000256" key="24">
    <source>
        <dbReference type="SAM" id="SignalP"/>
    </source>
</evidence>
<evidence type="ECO:0000256" key="11">
    <source>
        <dbReference type="ARBA" id="ARBA00022737"/>
    </source>
</evidence>
<keyword evidence="15 23" id="KW-1133">Transmembrane helix</keyword>
<dbReference type="Pfam" id="PF08263">
    <property type="entry name" value="LRRNT_2"/>
    <property type="match status" value="1"/>
</dbReference>
<name>A0AAV8TWG0_9ROSI</name>
<keyword evidence="27" id="KW-1185">Reference proteome</keyword>
<dbReference type="InterPro" id="IPR001245">
    <property type="entry name" value="Ser-Thr/Tyr_kinase_cat_dom"/>
</dbReference>
<dbReference type="InterPro" id="IPR011009">
    <property type="entry name" value="Kinase-like_dom_sf"/>
</dbReference>
<keyword evidence="16 23" id="KW-0472">Membrane</keyword>
<dbReference type="PANTHER" id="PTHR48007">
    <property type="entry name" value="LEUCINE-RICH REPEAT RECEPTOR-LIKE PROTEIN KINASE PXC1"/>
    <property type="match status" value="1"/>
</dbReference>
<evidence type="ECO:0000256" key="12">
    <source>
        <dbReference type="ARBA" id="ARBA00022741"/>
    </source>
</evidence>
<evidence type="ECO:0000256" key="9">
    <source>
        <dbReference type="ARBA" id="ARBA00022692"/>
    </source>
</evidence>
<evidence type="ECO:0000256" key="8">
    <source>
        <dbReference type="ARBA" id="ARBA00022679"/>
    </source>
</evidence>
<proteinExistence type="inferred from homology"/>
<dbReference type="SUPFAM" id="SSF52058">
    <property type="entry name" value="L domain-like"/>
    <property type="match status" value="1"/>
</dbReference>
<evidence type="ECO:0000256" key="15">
    <source>
        <dbReference type="ARBA" id="ARBA00022989"/>
    </source>
</evidence>
<reference evidence="26 27" key="1">
    <citation type="submission" date="2021-09" db="EMBL/GenBank/DDBJ databases">
        <title>Genomic insights and catalytic innovation underlie evolution of tropane alkaloids biosynthesis.</title>
        <authorList>
            <person name="Wang Y.-J."/>
            <person name="Tian T."/>
            <person name="Huang J.-P."/>
            <person name="Huang S.-X."/>
        </authorList>
    </citation>
    <scope>NUCLEOTIDE SEQUENCE [LARGE SCALE GENOMIC DNA]</scope>
    <source>
        <strain evidence="26">KIB-2018</strain>
        <tissue evidence="26">Leaf</tissue>
    </source>
</reference>
<keyword evidence="17" id="KW-0675">Receptor</keyword>
<comment type="subcellular location">
    <subcellularLocation>
        <location evidence="1">Membrane</location>
        <topology evidence="1">Single-pass membrane protein</topology>
    </subcellularLocation>
    <subcellularLocation>
        <location evidence="2">Secreted</location>
        <location evidence="2">Cell wall</location>
    </subcellularLocation>
</comment>
<dbReference type="FunFam" id="3.80.10.10:FF:000400">
    <property type="entry name" value="Nuclear pore complex protein NUP107"/>
    <property type="match status" value="1"/>
</dbReference>
<gene>
    <name evidence="26" type="ORF">K2173_021766</name>
</gene>
<dbReference type="SMART" id="SM00220">
    <property type="entry name" value="S_TKc"/>
    <property type="match status" value="1"/>
</dbReference>
<dbReference type="PANTHER" id="PTHR48007:SF19">
    <property type="entry name" value="POLLEN RECEPTOR-LIKE KINASE 5"/>
    <property type="match status" value="1"/>
</dbReference>
<organism evidence="26 27">
    <name type="scientific">Erythroxylum novogranatense</name>
    <dbReference type="NCBI Taxonomy" id="1862640"/>
    <lineage>
        <taxon>Eukaryota</taxon>
        <taxon>Viridiplantae</taxon>
        <taxon>Streptophyta</taxon>
        <taxon>Embryophyta</taxon>
        <taxon>Tracheophyta</taxon>
        <taxon>Spermatophyta</taxon>
        <taxon>Magnoliopsida</taxon>
        <taxon>eudicotyledons</taxon>
        <taxon>Gunneridae</taxon>
        <taxon>Pentapetalae</taxon>
        <taxon>rosids</taxon>
        <taxon>fabids</taxon>
        <taxon>Malpighiales</taxon>
        <taxon>Erythroxylaceae</taxon>
        <taxon>Erythroxylum</taxon>
    </lineage>
</organism>
<dbReference type="InterPro" id="IPR046959">
    <property type="entry name" value="PRK1-6/SRF4-like"/>
</dbReference>
<feature type="transmembrane region" description="Helical" evidence="23">
    <location>
        <begin position="258"/>
        <end position="282"/>
    </location>
</feature>
<keyword evidence="11" id="KW-0677">Repeat</keyword>
<keyword evidence="10 24" id="KW-0732">Signal</keyword>
<evidence type="ECO:0000256" key="5">
    <source>
        <dbReference type="ARBA" id="ARBA00022512"/>
    </source>
</evidence>
<evidence type="ECO:0000256" key="3">
    <source>
        <dbReference type="ARBA" id="ARBA00008684"/>
    </source>
</evidence>
<keyword evidence="12" id="KW-0547">Nucleotide-binding</keyword>